<dbReference type="EMBL" id="JH719420">
    <property type="protein sequence ID" value="EJF59918.1"/>
    <property type="molecule type" value="Genomic_DNA"/>
</dbReference>
<dbReference type="Pfam" id="PF06985">
    <property type="entry name" value="HET"/>
    <property type="match status" value="1"/>
</dbReference>
<evidence type="ECO:0000313" key="4">
    <source>
        <dbReference type="Proteomes" id="UP000053319"/>
    </source>
</evidence>
<feature type="domain" description="Heterokaryon incompatibility" evidence="1">
    <location>
        <begin position="34"/>
        <end position="91"/>
    </location>
</feature>
<dbReference type="GeneID" id="18843280"/>
<accession>R7SVG6</accession>
<feature type="domain" description="DUF8212" evidence="2">
    <location>
        <begin position="208"/>
        <end position="230"/>
    </location>
</feature>
<protein>
    <submittedName>
        <fullName evidence="3">HET-domain-containing protein</fullName>
    </submittedName>
</protein>
<organism evidence="3 4">
    <name type="scientific">Dichomitus squalens (strain LYAD-421)</name>
    <name type="common">Western red white-rot fungus</name>
    <dbReference type="NCBI Taxonomy" id="732165"/>
    <lineage>
        <taxon>Eukaryota</taxon>
        <taxon>Fungi</taxon>
        <taxon>Dikarya</taxon>
        <taxon>Basidiomycota</taxon>
        <taxon>Agaricomycotina</taxon>
        <taxon>Agaricomycetes</taxon>
        <taxon>Polyporales</taxon>
        <taxon>Polyporaceae</taxon>
        <taxon>Dichomitus</taxon>
    </lineage>
</organism>
<dbReference type="Proteomes" id="UP000053319">
    <property type="component" value="Unassembled WGS sequence"/>
</dbReference>
<evidence type="ECO:0000259" key="1">
    <source>
        <dbReference type="Pfam" id="PF06985"/>
    </source>
</evidence>
<proteinExistence type="predicted"/>
<sequence>MSTGIVERFRDPLLRPADGDRLKTPPCCIWDDPELSPKIRDACRVAREAGYNFLWIDSCCIDKTSSSESTESINSMYQWYGHATECYAFLADVPPGDDPRSPESKFRSSRWFRRGWTLQELISPSKVKFLSNDWNIIGTKHILVDLVEEITGIPDESLLHKKSLDEFSVAQRLSWAAKRKTTRVEDRAYSLLGIFNINMPTLYGEGHHAFRRLQEEIVQRVPDQSLFAWG</sequence>
<dbReference type="RefSeq" id="XP_007367381.1">
    <property type="nucleotide sequence ID" value="XM_007367319.1"/>
</dbReference>
<feature type="non-terminal residue" evidence="3">
    <location>
        <position position="230"/>
    </location>
</feature>
<reference evidence="3 4" key="1">
    <citation type="journal article" date="2012" name="Science">
        <title>The Paleozoic origin of enzymatic lignin decomposition reconstructed from 31 fungal genomes.</title>
        <authorList>
            <person name="Floudas D."/>
            <person name="Binder M."/>
            <person name="Riley R."/>
            <person name="Barry K."/>
            <person name="Blanchette R.A."/>
            <person name="Henrissat B."/>
            <person name="Martinez A.T."/>
            <person name="Otillar R."/>
            <person name="Spatafora J.W."/>
            <person name="Yadav J.S."/>
            <person name="Aerts A."/>
            <person name="Benoit I."/>
            <person name="Boyd A."/>
            <person name="Carlson A."/>
            <person name="Copeland A."/>
            <person name="Coutinho P.M."/>
            <person name="de Vries R.P."/>
            <person name="Ferreira P."/>
            <person name="Findley K."/>
            <person name="Foster B."/>
            <person name="Gaskell J."/>
            <person name="Glotzer D."/>
            <person name="Gorecki P."/>
            <person name="Heitman J."/>
            <person name="Hesse C."/>
            <person name="Hori C."/>
            <person name="Igarashi K."/>
            <person name="Jurgens J.A."/>
            <person name="Kallen N."/>
            <person name="Kersten P."/>
            <person name="Kohler A."/>
            <person name="Kuees U."/>
            <person name="Kumar T.K.A."/>
            <person name="Kuo A."/>
            <person name="LaButti K."/>
            <person name="Larrondo L.F."/>
            <person name="Lindquist E."/>
            <person name="Ling A."/>
            <person name="Lombard V."/>
            <person name="Lucas S."/>
            <person name="Lundell T."/>
            <person name="Martin R."/>
            <person name="McLaughlin D.J."/>
            <person name="Morgenstern I."/>
            <person name="Morin E."/>
            <person name="Murat C."/>
            <person name="Nagy L.G."/>
            <person name="Nolan M."/>
            <person name="Ohm R.A."/>
            <person name="Patyshakuliyeva A."/>
            <person name="Rokas A."/>
            <person name="Ruiz-Duenas F.J."/>
            <person name="Sabat G."/>
            <person name="Salamov A."/>
            <person name="Samejima M."/>
            <person name="Schmutz J."/>
            <person name="Slot J.C."/>
            <person name="St John F."/>
            <person name="Stenlid J."/>
            <person name="Sun H."/>
            <person name="Sun S."/>
            <person name="Syed K."/>
            <person name="Tsang A."/>
            <person name="Wiebenga A."/>
            <person name="Young D."/>
            <person name="Pisabarro A."/>
            <person name="Eastwood D.C."/>
            <person name="Martin F."/>
            <person name="Cullen D."/>
            <person name="Grigoriev I.V."/>
            <person name="Hibbett D.S."/>
        </authorList>
    </citation>
    <scope>NUCLEOTIDE SEQUENCE [LARGE SCALE GENOMIC DNA]</scope>
    <source>
        <strain evidence="3 4">LYAD-421 SS1</strain>
    </source>
</reference>
<dbReference type="InterPro" id="IPR058525">
    <property type="entry name" value="DUF8212"/>
</dbReference>
<dbReference type="Pfam" id="PF26640">
    <property type="entry name" value="DUF8212"/>
    <property type="match status" value="1"/>
</dbReference>
<dbReference type="AlphaFoldDB" id="R7SVG6"/>
<evidence type="ECO:0000259" key="2">
    <source>
        <dbReference type="Pfam" id="PF26640"/>
    </source>
</evidence>
<dbReference type="InterPro" id="IPR010730">
    <property type="entry name" value="HET"/>
</dbReference>
<dbReference type="OMA" id="TIFTHCP"/>
<dbReference type="KEGG" id="dsq:DICSQDRAFT_64204"/>
<gene>
    <name evidence="3" type="ORF">DICSQDRAFT_64204</name>
</gene>
<dbReference type="PANTHER" id="PTHR10622:SF10">
    <property type="entry name" value="HET DOMAIN-CONTAINING PROTEIN"/>
    <property type="match status" value="1"/>
</dbReference>
<evidence type="ECO:0000313" key="3">
    <source>
        <dbReference type="EMBL" id="EJF59918.1"/>
    </source>
</evidence>
<dbReference type="PANTHER" id="PTHR10622">
    <property type="entry name" value="HET DOMAIN-CONTAINING PROTEIN"/>
    <property type="match status" value="1"/>
</dbReference>
<name>R7SVG6_DICSQ</name>
<dbReference type="HOGENOM" id="CLU_000288_138_0_1"/>